<proteinExistence type="predicted"/>
<evidence type="ECO:0000313" key="1">
    <source>
        <dbReference type="EMBL" id="KAI4321655.1"/>
    </source>
</evidence>
<gene>
    <name evidence="1" type="ORF">MLD38_035013</name>
</gene>
<evidence type="ECO:0000313" key="2">
    <source>
        <dbReference type="Proteomes" id="UP001057402"/>
    </source>
</evidence>
<protein>
    <submittedName>
        <fullName evidence="1">Uncharacterized protein</fullName>
    </submittedName>
</protein>
<keyword evidence="2" id="KW-1185">Reference proteome</keyword>
<accession>A0ACB9MBV2</accession>
<dbReference type="Proteomes" id="UP001057402">
    <property type="component" value="Chromosome 10"/>
</dbReference>
<name>A0ACB9MBV2_9MYRT</name>
<reference evidence="2" key="1">
    <citation type="journal article" date="2023" name="Front. Plant Sci.">
        <title>Chromosomal-level genome assembly of Melastoma candidum provides insights into trichome evolution.</title>
        <authorList>
            <person name="Zhong Y."/>
            <person name="Wu W."/>
            <person name="Sun C."/>
            <person name="Zou P."/>
            <person name="Liu Y."/>
            <person name="Dai S."/>
            <person name="Zhou R."/>
        </authorList>
    </citation>
    <scope>NUCLEOTIDE SEQUENCE [LARGE SCALE GENOMIC DNA]</scope>
</reference>
<sequence length="253" mass="28668">MEKPPKGGVTKIFRFLPRAASAVIAFQNLPFSPGKGKIGPSDRANHPLRFSGPLLPNKSFDELCFDGPEPTSPKISCMGQIKHKKSKIKKPHKDKLEDRPDAPLRIKGAKRGASKLRRIFSAKLEKRSGTSVGSWARDDRSRLPDRAPSLSQAKRFASGRDVLADFDWSAPFTPVDKELRNYYSDEEERRRTSDDRAEEEEEDYNDDKEEVMIQFSAPLPVGTRPRKEVNLWKRRTMAPPRPLQLHSTMATSN</sequence>
<dbReference type="EMBL" id="CM042889">
    <property type="protein sequence ID" value="KAI4321655.1"/>
    <property type="molecule type" value="Genomic_DNA"/>
</dbReference>
<organism evidence="1 2">
    <name type="scientific">Melastoma candidum</name>
    <dbReference type="NCBI Taxonomy" id="119954"/>
    <lineage>
        <taxon>Eukaryota</taxon>
        <taxon>Viridiplantae</taxon>
        <taxon>Streptophyta</taxon>
        <taxon>Embryophyta</taxon>
        <taxon>Tracheophyta</taxon>
        <taxon>Spermatophyta</taxon>
        <taxon>Magnoliopsida</taxon>
        <taxon>eudicotyledons</taxon>
        <taxon>Gunneridae</taxon>
        <taxon>Pentapetalae</taxon>
        <taxon>rosids</taxon>
        <taxon>malvids</taxon>
        <taxon>Myrtales</taxon>
        <taxon>Melastomataceae</taxon>
        <taxon>Melastomatoideae</taxon>
        <taxon>Melastomateae</taxon>
        <taxon>Melastoma</taxon>
    </lineage>
</organism>
<comment type="caution">
    <text evidence="1">The sequence shown here is derived from an EMBL/GenBank/DDBJ whole genome shotgun (WGS) entry which is preliminary data.</text>
</comment>